<dbReference type="Pfam" id="PF00046">
    <property type="entry name" value="Homeodomain"/>
    <property type="match status" value="1"/>
</dbReference>
<name>A0AAD3SF90_NEPGR</name>
<evidence type="ECO:0000313" key="13">
    <source>
        <dbReference type="EMBL" id="GMH09651.1"/>
    </source>
</evidence>
<evidence type="ECO:0000256" key="5">
    <source>
        <dbReference type="ARBA" id="ARBA00023155"/>
    </source>
</evidence>
<evidence type="ECO:0000256" key="7">
    <source>
        <dbReference type="ARBA" id="ARBA00023242"/>
    </source>
</evidence>
<feature type="domain" description="Homeobox" evidence="12">
    <location>
        <begin position="26"/>
        <end position="91"/>
    </location>
</feature>
<keyword evidence="2" id="KW-0217">Developmental protein</keyword>
<keyword evidence="5 9" id="KW-0371">Homeobox</keyword>
<evidence type="ECO:0000313" key="14">
    <source>
        <dbReference type="Proteomes" id="UP001279734"/>
    </source>
</evidence>
<reference evidence="13" key="1">
    <citation type="submission" date="2023-05" db="EMBL/GenBank/DDBJ databases">
        <title>Nepenthes gracilis genome sequencing.</title>
        <authorList>
            <person name="Fukushima K."/>
        </authorList>
    </citation>
    <scope>NUCLEOTIDE SEQUENCE</scope>
    <source>
        <strain evidence="13">SING2019-196</strain>
    </source>
</reference>
<keyword evidence="7 9" id="KW-0539">Nucleus</keyword>
<evidence type="ECO:0000256" key="10">
    <source>
        <dbReference type="RuleBase" id="RU000682"/>
    </source>
</evidence>
<proteinExistence type="inferred from homology"/>
<comment type="subcellular location">
    <subcellularLocation>
        <location evidence="1 9 10">Nucleus</location>
    </subcellularLocation>
</comment>
<dbReference type="SUPFAM" id="SSF46689">
    <property type="entry name" value="Homeodomain-like"/>
    <property type="match status" value="1"/>
</dbReference>
<dbReference type="InterPro" id="IPR001356">
    <property type="entry name" value="HD"/>
</dbReference>
<dbReference type="PANTHER" id="PTHR46998:SF2">
    <property type="entry name" value="WUSCHEL-RELATED HOMEOBOX 11"/>
    <property type="match status" value="1"/>
</dbReference>
<sequence>MEDQAQCPKTSSSGSLSHGSAVDQKSHALRSRWTPKPEQIFILESIFNSGTVNPSKDETVRIRRLLETFGTVGDANVFYWFQNRRSRSRRRQRKLQASLALEQLQPPPPPTTISAATRGDVAPLVCHHQSSSEQEDTVVTPPSFCPLDPCSAFFDDAGVTDLFSGQISMPEMEYSSASASFVCPSDTSNLDYQPAGMITVFINGVSTRVPGGAFDTKSIFGQGMVLVHSSGLPVLVNDFGISLQCLQPGESYYLVPRLLNRE</sequence>
<protein>
    <recommendedName>
        <fullName evidence="12">Homeobox domain-containing protein</fullName>
    </recommendedName>
</protein>
<evidence type="ECO:0000256" key="3">
    <source>
        <dbReference type="ARBA" id="ARBA00023015"/>
    </source>
</evidence>
<evidence type="ECO:0000256" key="6">
    <source>
        <dbReference type="ARBA" id="ARBA00023163"/>
    </source>
</evidence>
<feature type="region of interest" description="Disordered" evidence="11">
    <location>
        <begin position="1"/>
        <end position="31"/>
    </location>
</feature>
<evidence type="ECO:0000259" key="12">
    <source>
        <dbReference type="PROSITE" id="PS50071"/>
    </source>
</evidence>
<dbReference type="InterPro" id="IPR044558">
    <property type="entry name" value="WOX11-like"/>
</dbReference>
<dbReference type="EMBL" id="BSYO01000009">
    <property type="protein sequence ID" value="GMH09651.1"/>
    <property type="molecule type" value="Genomic_DNA"/>
</dbReference>
<evidence type="ECO:0000256" key="11">
    <source>
        <dbReference type="SAM" id="MobiDB-lite"/>
    </source>
</evidence>
<dbReference type="PROSITE" id="PS50071">
    <property type="entry name" value="HOMEOBOX_2"/>
    <property type="match status" value="1"/>
</dbReference>
<keyword evidence="6" id="KW-0804">Transcription</keyword>
<accession>A0AAD3SF90</accession>
<evidence type="ECO:0000256" key="2">
    <source>
        <dbReference type="ARBA" id="ARBA00022473"/>
    </source>
</evidence>
<dbReference type="InterPro" id="IPR009057">
    <property type="entry name" value="Homeodomain-like_sf"/>
</dbReference>
<dbReference type="Proteomes" id="UP001279734">
    <property type="component" value="Unassembled WGS sequence"/>
</dbReference>
<feature type="DNA-binding region" description="Homeobox" evidence="9">
    <location>
        <begin position="28"/>
        <end position="92"/>
    </location>
</feature>
<gene>
    <name evidence="13" type="ORF">Nepgr_011492</name>
</gene>
<keyword evidence="3" id="KW-0805">Transcription regulation</keyword>
<organism evidence="13 14">
    <name type="scientific">Nepenthes gracilis</name>
    <name type="common">Slender pitcher plant</name>
    <dbReference type="NCBI Taxonomy" id="150966"/>
    <lineage>
        <taxon>Eukaryota</taxon>
        <taxon>Viridiplantae</taxon>
        <taxon>Streptophyta</taxon>
        <taxon>Embryophyta</taxon>
        <taxon>Tracheophyta</taxon>
        <taxon>Spermatophyta</taxon>
        <taxon>Magnoliopsida</taxon>
        <taxon>eudicotyledons</taxon>
        <taxon>Gunneridae</taxon>
        <taxon>Pentapetalae</taxon>
        <taxon>Caryophyllales</taxon>
        <taxon>Nepenthaceae</taxon>
        <taxon>Nepenthes</taxon>
    </lineage>
</organism>
<comment type="similarity">
    <text evidence="8">Belongs to the WUS homeobox family.</text>
</comment>
<dbReference type="GO" id="GO:0003700">
    <property type="term" value="F:DNA-binding transcription factor activity"/>
    <property type="evidence" value="ECO:0007669"/>
    <property type="project" value="InterPro"/>
</dbReference>
<dbReference type="FunFam" id="1.10.10.60:FF:000118">
    <property type="entry name" value="WUSCHEL-related homeobox 11"/>
    <property type="match status" value="1"/>
</dbReference>
<dbReference type="GO" id="GO:0005634">
    <property type="term" value="C:nucleus"/>
    <property type="evidence" value="ECO:0007669"/>
    <property type="project" value="UniProtKB-SubCell"/>
</dbReference>
<dbReference type="PANTHER" id="PTHR46998">
    <property type="entry name" value="WUSCHEL-RELATED HOMEOBOX 11"/>
    <property type="match status" value="1"/>
</dbReference>
<evidence type="ECO:0000256" key="1">
    <source>
        <dbReference type="ARBA" id="ARBA00004123"/>
    </source>
</evidence>
<dbReference type="SMART" id="SM00389">
    <property type="entry name" value="HOX"/>
    <property type="match status" value="1"/>
</dbReference>
<dbReference type="GO" id="GO:0003677">
    <property type="term" value="F:DNA binding"/>
    <property type="evidence" value="ECO:0007669"/>
    <property type="project" value="UniProtKB-UniRule"/>
</dbReference>
<keyword evidence="4 9" id="KW-0238">DNA-binding</keyword>
<dbReference type="Gene3D" id="1.10.10.60">
    <property type="entry name" value="Homeodomain-like"/>
    <property type="match status" value="1"/>
</dbReference>
<dbReference type="GO" id="GO:0048830">
    <property type="term" value="P:adventitious root development"/>
    <property type="evidence" value="ECO:0007669"/>
    <property type="project" value="InterPro"/>
</dbReference>
<feature type="compositionally biased region" description="Low complexity" evidence="11">
    <location>
        <begin position="11"/>
        <end position="20"/>
    </location>
</feature>
<dbReference type="AlphaFoldDB" id="A0AAD3SF90"/>
<comment type="caution">
    <text evidence="13">The sequence shown here is derived from an EMBL/GenBank/DDBJ whole genome shotgun (WGS) entry which is preliminary data.</text>
</comment>
<evidence type="ECO:0000256" key="9">
    <source>
        <dbReference type="PROSITE-ProRule" id="PRU00108"/>
    </source>
</evidence>
<evidence type="ECO:0000256" key="8">
    <source>
        <dbReference type="ARBA" id="ARBA00024040"/>
    </source>
</evidence>
<evidence type="ECO:0000256" key="4">
    <source>
        <dbReference type="ARBA" id="ARBA00023125"/>
    </source>
</evidence>
<keyword evidence="14" id="KW-1185">Reference proteome</keyword>